<dbReference type="InterPro" id="IPR016035">
    <property type="entry name" value="Acyl_Trfase/lysoPLipase"/>
</dbReference>
<organism evidence="11 12">
    <name type="scientific">Lecanosticta acicola</name>
    <dbReference type="NCBI Taxonomy" id="111012"/>
    <lineage>
        <taxon>Eukaryota</taxon>
        <taxon>Fungi</taxon>
        <taxon>Dikarya</taxon>
        <taxon>Ascomycota</taxon>
        <taxon>Pezizomycotina</taxon>
        <taxon>Dothideomycetes</taxon>
        <taxon>Dothideomycetidae</taxon>
        <taxon>Mycosphaerellales</taxon>
        <taxon>Mycosphaerellaceae</taxon>
        <taxon>Lecanosticta</taxon>
    </lineage>
</organism>
<dbReference type="SMART" id="SM00829">
    <property type="entry name" value="PKS_ER"/>
    <property type="match status" value="1"/>
</dbReference>
<feature type="region of interest" description="N-terminal hotdog fold" evidence="7">
    <location>
        <begin position="945"/>
        <end position="1081"/>
    </location>
</feature>
<dbReference type="EMBL" id="CAVMBE010000058">
    <property type="protein sequence ID" value="CAK4032116.1"/>
    <property type="molecule type" value="Genomic_DNA"/>
</dbReference>
<dbReference type="SMART" id="SM00826">
    <property type="entry name" value="PKS_DH"/>
    <property type="match status" value="1"/>
</dbReference>
<dbReference type="InterPro" id="IPR050091">
    <property type="entry name" value="PKS_NRPS_Biosynth_Enz"/>
</dbReference>
<keyword evidence="12" id="KW-1185">Reference proteome</keyword>
<evidence type="ECO:0000256" key="8">
    <source>
        <dbReference type="SAM" id="MobiDB-lite"/>
    </source>
</evidence>
<dbReference type="SUPFAM" id="SSF52151">
    <property type="entry name" value="FabD/lysophospholipase-like"/>
    <property type="match status" value="1"/>
</dbReference>
<dbReference type="PROSITE" id="PS52004">
    <property type="entry name" value="KS3_2"/>
    <property type="match status" value="1"/>
</dbReference>
<dbReference type="GO" id="GO:1901336">
    <property type="term" value="P:lactone biosynthetic process"/>
    <property type="evidence" value="ECO:0007669"/>
    <property type="project" value="UniProtKB-ARBA"/>
</dbReference>
<dbReference type="Pfam" id="PF02801">
    <property type="entry name" value="Ketoacyl-synt_C"/>
    <property type="match status" value="1"/>
</dbReference>
<dbReference type="Pfam" id="PF13602">
    <property type="entry name" value="ADH_zinc_N_2"/>
    <property type="match status" value="1"/>
</dbReference>
<feature type="active site" description="Proton donor; for dehydratase activity" evidence="7">
    <location>
        <position position="1159"/>
    </location>
</feature>
<dbReference type="SUPFAM" id="SSF55048">
    <property type="entry name" value="Probable ACP-binding domain of malonyl-CoA ACP transacylase"/>
    <property type="match status" value="1"/>
</dbReference>
<dbReference type="InterPro" id="IPR001227">
    <property type="entry name" value="Ac_transferase_dom_sf"/>
</dbReference>
<dbReference type="InterPro" id="IPR036291">
    <property type="entry name" value="NAD(P)-bd_dom_sf"/>
</dbReference>
<dbReference type="CDD" id="cd05195">
    <property type="entry name" value="enoyl_red"/>
    <property type="match status" value="1"/>
</dbReference>
<evidence type="ECO:0000256" key="2">
    <source>
        <dbReference type="ARBA" id="ARBA00022553"/>
    </source>
</evidence>
<dbReference type="InterPro" id="IPR020807">
    <property type="entry name" value="PKS_DH"/>
</dbReference>
<dbReference type="GO" id="GO:0004312">
    <property type="term" value="F:fatty acid synthase activity"/>
    <property type="evidence" value="ECO:0007669"/>
    <property type="project" value="TreeGrafter"/>
</dbReference>
<dbReference type="Gene3D" id="3.40.47.10">
    <property type="match status" value="1"/>
</dbReference>
<sequence>MAPMMMSTEPSTGSTTPSSTSSQGQPPASSEPIAICGLACRLPGGSNTPSKFWDLLAAGKSGKCDVPQSRFNVDGFYHPDGSGRPGSMFTKGGYFLQDDIREFENSLFGISNVEATYMDPQQRKLLEVVFECLENAGIPLEQASGSNTGVYVGNFTFDFISMQVKEPDYMSRYSATGLGTTILGNRISHVFNLLGPSMVIDTACSSSLYCLHMAATALENYECDAAVVAGANLIQSAEQHIATMKAGVLSPTSECHVFDASADGYGRGDGIGALYLKRLRDAVRDGDAIRSVILGSAINANGKTSGISLPLADGQEKVIRKAMAKAAVIPDDIVYLECHGTGTKVGDAIEVEALSRVFASDAGRQPLLIGSVKSNVGHSEAASGISSVIKSTMALEKRQIPPTHGVKNINPKLKLDERNIDIPLTLTAMPGVVSKLQPKRIGINSFGYGGANAHVILEEASSDMYRDASIRDMRSSKPQSLVVLPLSAASTQSLEARIQDYAAFDFKDTDLRDLAFTLGTRRSQMLVRGYLLASPSDAISDSFKNGTFVKSPATVGMASAPFAFVFTGQGSQWSGMCRELLPAFPIVRTAIEELDQVLQSLPHAPKWTLQEAILNESDATLIHLPERSQPCCTAVQIVLIQLLASWGITPDTTIGHSSGEIAAAFAAGHISSAEAITAAYYRGYCASGTAKNGAMMAVGLSEEKANEVISSKNLVGQARVACINAPEGVTVSGDREAIAELLEVLKGMSVFARELKTGGQAYHSHHMLEIGGEYQSLLEKVLPTLPRSTRLNKGPSFVSSVDVEPKTTGFTPSYWRSNLERQVRFAPAIQEVHRHCFIEIGPHPSLELPIKQSLAQLQVPSSEVLYAAPLRRNTSALETALGLAGNLWLKGYNVDWTKVNGLNGSAQGIYNVVTDLPPYRFSYENTLWNECRSSVEYRNRKHLRHELLGSLMTGGNGRDHVFRNVLKVDDVSWLKDHKLQDDVVFPGAGYLAMAMEAITQVTDADRSKLPSFSFSNVNITMALSLPQDQTTQTEMFTTLRQSKLTNAATSAAWWDFTVSTYQDAGAVHHASGSISINPNGAVLQSKYQAPEGTLEPSAKRVWYEKFTKVGLNYGPTFQSISDFQTPSMKTGLRSGATVPLLTTCGDAWSQYPIHPITIDAMIQLGIMALTSGTPKKMRAQVPTRIPSLTVHTSAPYSDKTCQMNSVVRSTGFGSSEAGVEMVASDGKVLAQFDDLRLAPYHAGLGSDEERRHPMLRVLWKPDVYGLGLMRGEDMEVHAQKFADEANSPVSNDGLLKLGAIIDLVVHKNPRGRILELGNESNDLTVAVLDLLAYRTDFKRFATYTTAAFDASGALVGGPVNLETNERSKETSAITEASADIVIIPNVEPSMKELLPKVVEAMDDNAIILAVFPESADKMVESPLLSCVSCPVNEGQGSLVALRKHGKPHRDAFSKSRFLIVEQEETKLGVTLHTALDKVSGKGVSRVLLRNLVKDDVPSGTHVFNLCEATSPLLATISDEDMDQVKLMTQNASSLVWVTNGNILEGGHPEYGLVSGLSRAIMLEQPALKFYTFDIDQPEEGVDLTAERLISVLNQSAKQSSRMTDFEFVQRRGVVHVSRFTPDDEINQDFRNKQGFETTQLSLKDAKNVRLAIGYPGQFDTIYYLQQESAVAIGPEDVRIKVANVGVNAKDYYVLAGRVDTPGGTCQLECAGTVEAVGSEVSAFAPGDRVVVMAPSHFQTYQTVPSWACHHLLPTESFEVCTTLPLVYATAIYALHNRGNLKSGESVLIHSGAGGVGMAAIQIAQNAGAEVFTTVSTPDKKRFLVERYGVKESNIFSSRDTSFLADLLEATNGRGVDVIINSLTGDQLHATWKCAAPFGRFVEIGKVDLTTAGRLEMDNFLRNTTFTAFDLSNLYHSGAQSLQDIWRDLLRQVMTLYREGKIGELQPVRSFDISEMTQAMRYFASRSRMGKVVISMADETSMIPVQKLKHDTVFDANKAYVMVGCLGGLGRTLSRWMIKRGAKKFAFLGRSGTDKPAARQLIEDLEQSGAECVVIRGDVCSADDVQAVVAAAAAQGPVGGVVQAAMGLNEAIFSNMSNKYWHTGIDPKVQGTWHLYNSLKAVGGEGSLDFFLFTSSVSGSVGTATESNYCAANHVLDQFARYLRRQGLPAVSVGLGMISEVGYLHDNPEIEALLLRRGIQAIDADELVQLIDFALSSSKKLGIHHAHDDLAASHLLTGLEAFGLKELRKQGFEGSLPTMDDPRAAILASAVEGDGDGSAGPVQSGRLPVEVAKEVEAGASLHEAVLNHIRRRFGNLVLMKYDAVNVQKALADYGMDSMIAAEFRTWFYQNLAVDIPLLLLLGQTCTLETLRDLAVTELEKEEEA</sequence>
<dbReference type="GO" id="GO:0004315">
    <property type="term" value="F:3-oxoacyl-[acyl-carrier-protein] synthase activity"/>
    <property type="evidence" value="ECO:0007669"/>
    <property type="project" value="InterPro"/>
</dbReference>
<dbReference type="Gene3D" id="3.10.129.110">
    <property type="entry name" value="Polyketide synthase dehydratase"/>
    <property type="match status" value="1"/>
</dbReference>
<dbReference type="SUPFAM" id="SSF53901">
    <property type="entry name" value="Thiolase-like"/>
    <property type="match status" value="1"/>
</dbReference>
<dbReference type="Pfam" id="PF08659">
    <property type="entry name" value="KR"/>
    <property type="match status" value="1"/>
</dbReference>
<evidence type="ECO:0000256" key="1">
    <source>
        <dbReference type="ARBA" id="ARBA00022450"/>
    </source>
</evidence>
<dbReference type="InterPro" id="IPR049900">
    <property type="entry name" value="PKS_mFAS_DH"/>
</dbReference>
<dbReference type="Proteomes" id="UP001296104">
    <property type="component" value="Unassembled WGS sequence"/>
</dbReference>
<dbReference type="InterPro" id="IPR057326">
    <property type="entry name" value="KR_dom"/>
</dbReference>
<dbReference type="InterPro" id="IPR014031">
    <property type="entry name" value="Ketoacyl_synth_C"/>
</dbReference>
<protein>
    <submittedName>
        <fullName evidence="11">Polyketide synthase</fullName>
    </submittedName>
</protein>
<dbReference type="PANTHER" id="PTHR43775">
    <property type="entry name" value="FATTY ACID SYNTHASE"/>
    <property type="match status" value="1"/>
</dbReference>
<dbReference type="InterPro" id="IPR036736">
    <property type="entry name" value="ACP-like_sf"/>
</dbReference>
<dbReference type="FunFam" id="3.40.50.720:FF:000209">
    <property type="entry name" value="Polyketide synthase Pks12"/>
    <property type="match status" value="1"/>
</dbReference>
<dbReference type="GO" id="GO:0044550">
    <property type="term" value="P:secondary metabolite biosynthetic process"/>
    <property type="evidence" value="ECO:0007669"/>
    <property type="project" value="TreeGrafter"/>
</dbReference>
<dbReference type="InterPro" id="IPR018201">
    <property type="entry name" value="Ketoacyl_synth_AS"/>
</dbReference>
<feature type="domain" description="Ketosynthase family 3 (KS3)" evidence="9">
    <location>
        <begin position="30"/>
        <end position="459"/>
    </location>
</feature>
<dbReference type="SUPFAM" id="SSF47336">
    <property type="entry name" value="ACP-like"/>
    <property type="match status" value="1"/>
</dbReference>
<dbReference type="InterPro" id="IPR032821">
    <property type="entry name" value="PKS_assoc"/>
</dbReference>
<comment type="caution">
    <text evidence="11">The sequence shown here is derived from an EMBL/GenBank/DDBJ whole genome shotgun (WGS) entry which is preliminary data.</text>
</comment>
<proteinExistence type="predicted"/>
<dbReference type="InterPro" id="IPR014043">
    <property type="entry name" value="Acyl_transferase_dom"/>
</dbReference>
<gene>
    <name evidence="11" type="ORF">LECACI_7A007274</name>
</gene>
<dbReference type="Pfam" id="PF23114">
    <property type="entry name" value="NAD-bd_HRPKS_sdrA"/>
    <property type="match status" value="1"/>
</dbReference>
<feature type="region of interest" description="Disordered" evidence="8">
    <location>
        <begin position="1"/>
        <end position="30"/>
    </location>
</feature>
<dbReference type="SUPFAM" id="SSF50129">
    <property type="entry name" value="GroES-like"/>
    <property type="match status" value="1"/>
</dbReference>
<name>A0AAI8Z440_9PEZI</name>
<reference evidence="11" key="1">
    <citation type="submission" date="2023-11" db="EMBL/GenBank/DDBJ databases">
        <authorList>
            <person name="Alioto T."/>
            <person name="Alioto T."/>
            <person name="Gomez Garrido J."/>
        </authorList>
    </citation>
    <scope>NUCLEOTIDE SEQUENCE</scope>
</reference>
<dbReference type="Gene3D" id="3.40.50.720">
    <property type="entry name" value="NAD(P)-binding Rossmann-like Domain"/>
    <property type="match status" value="2"/>
</dbReference>
<dbReference type="SMART" id="SM00825">
    <property type="entry name" value="PKS_KS"/>
    <property type="match status" value="1"/>
</dbReference>
<accession>A0AAI8Z440</accession>
<dbReference type="InterPro" id="IPR013154">
    <property type="entry name" value="ADH-like_N"/>
</dbReference>
<feature type="region of interest" description="C-terminal hotdog fold" evidence="7">
    <location>
        <begin position="1094"/>
        <end position="1246"/>
    </location>
</feature>
<dbReference type="InterPro" id="IPR049552">
    <property type="entry name" value="PKS_DH_N"/>
</dbReference>
<evidence type="ECO:0000256" key="4">
    <source>
        <dbReference type="ARBA" id="ARBA00023002"/>
    </source>
</evidence>
<dbReference type="Pfam" id="PF16197">
    <property type="entry name" value="KAsynt_C_assoc"/>
    <property type="match status" value="1"/>
</dbReference>
<dbReference type="InterPro" id="IPR011032">
    <property type="entry name" value="GroES-like_sf"/>
</dbReference>
<evidence type="ECO:0000313" key="11">
    <source>
        <dbReference type="EMBL" id="CAK4032116.1"/>
    </source>
</evidence>
<dbReference type="PANTHER" id="PTHR43775:SF50">
    <property type="entry name" value="HIGHLY REDUCING POLYKETIDE SYNTHASE SRDA"/>
    <property type="match status" value="1"/>
</dbReference>
<dbReference type="InterPro" id="IPR016036">
    <property type="entry name" value="Malonyl_transacylase_ACP-bd"/>
</dbReference>
<dbReference type="CDD" id="cd00833">
    <property type="entry name" value="PKS"/>
    <property type="match status" value="1"/>
</dbReference>
<dbReference type="GO" id="GO:0016491">
    <property type="term" value="F:oxidoreductase activity"/>
    <property type="evidence" value="ECO:0007669"/>
    <property type="project" value="UniProtKB-KW"/>
</dbReference>
<dbReference type="Pfam" id="PF08240">
    <property type="entry name" value="ADH_N"/>
    <property type="match status" value="1"/>
</dbReference>
<evidence type="ECO:0000256" key="6">
    <source>
        <dbReference type="ARBA" id="ARBA00023315"/>
    </source>
</evidence>
<dbReference type="InterPro" id="IPR013968">
    <property type="entry name" value="PKS_KR"/>
</dbReference>
<dbReference type="Gene3D" id="3.40.366.10">
    <property type="entry name" value="Malonyl-Coenzyme A Acyl Carrier Protein, domain 2"/>
    <property type="match status" value="1"/>
</dbReference>
<dbReference type="InterPro" id="IPR049551">
    <property type="entry name" value="PKS_DH_C"/>
</dbReference>
<dbReference type="Pfam" id="PF00698">
    <property type="entry name" value="Acyl_transf_1"/>
    <property type="match status" value="1"/>
</dbReference>
<dbReference type="InterPro" id="IPR020841">
    <property type="entry name" value="PKS_Beta-ketoAc_synthase_dom"/>
</dbReference>
<evidence type="ECO:0000256" key="3">
    <source>
        <dbReference type="ARBA" id="ARBA00022679"/>
    </source>
</evidence>
<dbReference type="InterPro" id="IPR014030">
    <property type="entry name" value="Ketoacyl_synth_N"/>
</dbReference>
<dbReference type="SUPFAM" id="SSF51735">
    <property type="entry name" value="NAD(P)-binding Rossmann-fold domains"/>
    <property type="match status" value="2"/>
</dbReference>
<dbReference type="InterPro" id="IPR042104">
    <property type="entry name" value="PKS_dehydratase_sf"/>
</dbReference>
<keyword evidence="2" id="KW-0597">Phosphoprotein</keyword>
<dbReference type="PROSITE" id="PS00606">
    <property type="entry name" value="KS3_1"/>
    <property type="match status" value="1"/>
</dbReference>
<keyword evidence="4" id="KW-0560">Oxidoreductase</keyword>
<evidence type="ECO:0000259" key="9">
    <source>
        <dbReference type="PROSITE" id="PS52004"/>
    </source>
</evidence>
<dbReference type="PROSITE" id="PS52019">
    <property type="entry name" value="PKS_MFAS_DH"/>
    <property type="match status" value="1"/>
</dbReference>
<dbReference type="SMART" id="SM00827">
    <property type="entry name" value="PKS_AT"/>
    <property type="match status" value="1"/>
</dbReference>
<evidence type="ECO:0000256" key="5">
    <source>
        <dbReference type="ARBA" id="ARBA00023268"/>
    </source>
</evidence>
<keyword evidence="6" id="KW-0012">Acyltransferase</keyword>
<dbReference type="GO" id="GO:0006633">
    <property type="term" value="P:fatty acid biosynthetic process"/>
    <property type="evidence" value="ECO:0007669"/>
    <property type="project" value="InterPro"/>
</dbReference>
<keyword evidence="1" id="KW-0596">Phosphopantetheine</keyword>
<evidence type="ECO:0000256" key="7">
    <source>
        <dbReference type="PROSITE-ProRule" id="PRU01363"/>
    </source>
</evidence>
<dbReference type="Gene3D" id="3.90.180.10">
    <property type="entry name" value="Medium-chain alcohol dehydrogenases, catalytic domain"/>
    <property type="match status" value="1"/>
</dbReference>
<evidence type="ECO:0000259" key="10">
    <source>
        <dbReference type="PROSITE" id="PS52019"/>
    </source>
</evidence>
<feature type="active site" description="Proton acceptor; for dehydratase activity" evidence="7">
    <location>
        <position position="977"/>
    </location>
</feature>
<dbReference type="InterPro" id="IPR020843">
    <property type="entry name" value="ER"/>
</dbReference>
<keyword evidence="3" id="KW-0808">Transferase</keyword>
<dbReference type="Pfam" id="PF00109">
    <property type="entry name" value="ketoacyl-synt"/>
    <property type="match status" value="1"/>
</dbReference>
<evidence type="ECO:0000313" key="12">
    <source>
        <dbReference type="Proteomes" id="UP001296104"/>
    </source>
</evidence>
<dbReference type="Pfam" id="PF21089">
    <property type="entry name" value="PKS_DH_N"/>
    <property type="match status" value="1"/>
</dbReference>
<dbReference type="Pfam" id="PF14765">
    <property type="entry name" value="PS-DH"/>
    <property type="match status" value="1"/>
</dbReference>
<feature type="domain" description="PKS/mFAS DH" evidence="10">
    <location>
        <begin position="945"/>
        <end position="1246"/>
    </location>
</feature>
<keyword evidence="5" id="KW-0511">Multifunctional enzyme</keyword>
<dbReference type="SMART" id="SM00822">
    <property type="entry name" value="PKS_KR"/>
    <property type="match status" value="1"/>
</dbReference>
<dbReference type="InterPro" id="IPR016039">
    <property type="entry name" value="Thiolase-like"/>
</dbReference>
<dbReference type="InterPro" id="IPR056501">
    <property type="entry name" value="NAD-bd_HRPKS_sdrA"/>
</dbReference>